<proteinExistence type="predicted"/>
<dbReference type="Proteomes" id="UP001229421">
    <property type="component" value="Unassembled WGS sequence"/>
</dbReference>
<dbReference type="AlphaFoldDB" id="A0AAD8L1B8"/>
<reference evidence="1" key="1">
    <citation type="journal article" date="2023" name="bioRxiv">
        <title>Improved chromosome-level genome assembly for marigold (Tagetes erecta).</title>
        <authorList>
            <person name="Jiang F."/>
            <person name="Yuan L."/>
            <person name="Wang S."/>
            <person name="Wang H."/>
            <person name="Xu D."/>
            <person name="Wang A."/>
            <person name="Fan W."/>
        </authorList>
    </citation>
    <scope>NUCLEOTIDE SEQUENCE</scope>
    <source>
        <strain evidence="1">WSJ</strain>
        <tissue evidence="1">Leaf</tissue>
    </source>
</reference>
<dbReference type="EMBL" id="JAUHHV010000003">
    <property type="protein sequence ID" value="KAK1431228.1"/>
    <property type="molecule type" value="Genomic_DNA"/>
</dbReference>
<evidence type="ECO:0000313" key="1">
    <source>
        <dbReference type="EMBL" id="KAK1431228.1"/>
    </source>
</evidence>
<protein>
    <submittedName>
        <fullName evidence="1">Uncharacterized protein</fullName>
    </submittedName>
</protein>
<sequence>MGDVEEAWLVDTCGNIALTILLDSSSLMSIVRFAALQHLGLLLVVQKLPPNNIKMSYNPIPVPISISISISTQI</sequence>
<organism evidence="1 2">
    <name type="scientific">Tagetes erecta</name>
    <name type="common">African marigold</name>
    <dbReference type="NCBI Taxonomy" id="13708"/>
    <lineage>
        <taxon>Eukaryota</taxon>
        <taxon>Viridiplantae</taxon>
        <taxon>Streptophyta</taxon>
        <taxon>Embryophyta</taxon>
        <taxon>Tracheophyta</taxon>
        <taxon>Spermatophyta</taxon>
        <taxon>Magnoliopsida</taxon>
        <taxon>eudicotyledons</taxon>
        <taxon>Gunneridae</taxon>
        <taxon>Pentapetalae</taxon>
        <taxon>asterids</taxon>
        <taxon>campanulids</taxon>
        <taxon>Asterales</taxon>
        <taxon>Asteraceae</taxon>
        <taxon>Asteroideae</taxon>
        <taxon>Heliantheae alliance</taxon>
        <taxon>Tageteae</taxon>
        <taxon>Tagetes</taxon>
    </lineage>
</organism>
<gene>
    <name evidence="1" type="ORF">QVD17_14535</name>
</gene>
<keyword evidence="2" id="KW-1185">Reference proteome</keyword>
<name>A0AAD8L1B8_TARER</name>
<accession>A0AAD8L1B8</accession>
<evidence type="ECO:0000313" key="2">
    <source>
        <dbReference type="Proteomes" id="UP001229421"/>
    </source>
</evidence>
<comment type="caution">
    <text evidence="1">The sequence shown here is derived from an EMBL/GenBank/DDBJ whole genome shotgun (WGS) entry which is preliminary data.</text>
</comment>